<dbReference type="InterPro" id="IPR005565">
    <property type="entry name" value="Hemolysn_activator_HlyB_C"/>
</dbReference>
<keyword evidence="8" id="KW-0998">Cell outer membrane</keyword>
<dbReference type="AlphaFoldDB" id="B1TFQ7"/>
<dbReference type="Gene3D" id="3.10.20.310">
    <property type="entry name" value="membrane protein fhac"/>
    <property type="match status" value="1"/>
</dbReference>
<evidence type="ECO:0000256" key="6">
    <source>
        <dbReference type="ARBA" id="ARBA00022927"/>
    </source>
</evidence>
<dbReference type="InterPro" id="IPR013686">
    <property type="entry name" value="Polypept-transport_assoc_ShlB"/>
</dbReference>
<comment type="similarity">
    <text evidence="2">Belongs to the TPS (TC 1.B.20) family.</text>
</comment>
<dbReference type="Pfam" id="PF03865">
    <property type="entry name" value="ShlB"/>
    <property type="match status" value="1"/>
</dbReference>
<dbReference type="GO" id="GO:0046819">
    <property type="term" value="P:protein secretion by the type V secretion system"/>
    <property type="evidence" value="ECO:0007669"/>
    <property type="project" value="TreeGrafter"/>
</dbReference>
<feature type="region of interest" description="Disordered" evidence="9">
    <location>
        <begin position="10"/>
        <end position="61"/>
    </location>
</feature>
<evidence type="ECO:0000313" key="11">
    <source>
        <dbReference type="EMBL" id="EDT37597.1"/>
    </source>
</evidence>
<dbReference type="GO" id="GO:0098046">
    <property type="term" value="C:type V protein secretion system complex"/>
    <property type="evidence" value="ECO:0007669"/>
    <property type="project" value="TreeGrafter"/>
</dbReference>
<dbReference type="Pfam" id="PF08479">
    <property type="entry name" value="POTRA_2"/>
    <property type="match status" value="1"/>
</dbReference>
<organism evidence="11 12">
    <name type="scientific">Burkholderia ambifaria MEX-5</name>
    <dbReference type="NCBI Taxonomy" id="396597"/>
    <lineage>
        <taxon>Bacteria</taxon>
        <taxon>Pseudomonadati</taxon>
        <taxon>Pseudomonadota</taxon>
        <taxon>Betaproteobacteria</taxon>
        <taxon>Burkholderiales</taxon>
        <taxon>Burkholderiaceae</taxon>
        <taxon>Burkholderia</taxon>
        <taxon>Burkholderia cepacia complex</taxon>
    </lineage>
</organism>
<feature type="compositionally biased region" description="Pro residues" evidence="9">
    <location>
        <begin position="14"/>
        <end position="27"/>
    </location>
</feature>
<dbReference type="InterPro" id="IPR051544">
    <property type="entry name" value="TPS_OM_transporter"/>
</dbReference>
<dbReference type="PATRIC" id="fig|396597.7.peg.745"/>
<accession>B1TFQ7</accession>
<reference evidence="11 12" key="1">
    <citation type="submission" date="2008-03" db="EMBL/GenBank/DDBJ databases">
        <title>Sequencing of the draft genome and assembly of Burkholderia ambifaria MEX-5.</title>
        <authorList>
            <consortium name="US DOE Joint Genome Institute (JGI-PGF)"/>
            <person name="Copeland A."/>
            <person name="Lucas S."/>
            <person name="Lapidus A."/>
            <person name="Glavina del Rio T."/>
            <person name="Dalin E."/>
            <person name="Tice H."/>
            <person name="Bruce D."/>
            <person name="Goodwin L."/>
            <person name="Pitluck S."/>
            <person name="Larimer F."/>
            <person name="Land M.L."/>
            <person name="Hauser L."/>
            <person name="Tiedje J."/>
            <person name="Richardson P."/>
        </authorList>
    </citation>
    <scope>NUCLEOTIDE SEQUENCE [LARGE SCALE GENOMIC DNA]</scope>
    <source>
        <strain evidence="11 12">MEX-5</strain>
    </source>
</reference>
<evidence type="ECO:0000256" key="1">
    <source>
        <dbReference type="ARBA" id="ARBA00004442"/>
    </source>
</evidence>
<protein>
    <submittedName>
        <fullName evidence="11">Polypeptide-transport-associated domain protein ShlB-type</fullName>
    </submittedName>
</protein>
<dbReference type="GO" id="GO:0008320">
    <property type="term" value="F:protein transmembrane transporter activity"/>
    <property type="evidence" value="ECO:0007669"/>
    <property type="project" value="TreeGrafter"/>
</dbReference>
<dbReference type="PANTHER" id="PTHR34597">
    <property type="entry name" value="SLR1661 PROTEIN"/>
    <property type="match status" value="1"/>
</dbReference>
<dbReference type="Gene3D" id="2.40.160.50">
    <property type="entry name" value="membrane protein fhac: a member of the omp85/tpsb transporter family"/>
    <property type="match status" value="1"/>
</dbReference>
<evidence type="ECO:0000313" key="12">
    <source>
        <dbReference type="Proteomes" id="UP000004814"/>
    </source>
</evidence>
<keyword evidence="4" id="KW-1134">Transmembrane beta strand</keyword>
<comment type="caution">
    <text evidence="11">The sequence shown here is derived from an EMBL/GenBank/DDBJ whole genome shotgun (WGS) entry which is preliminary data.</text>
</comment>
<name>B1TFQ7_9BURK</name>
<gene>
    <name evidence="11" type="ORF">BamMEX5DRAFT_6623</name>
</gene>
<dbReference type="PANTHER" id="PTHR34597:SF1">
    <property type="entry name" value="HEME_HEMOPEXIN TRANSPORTER PROTEIN HUXB"/>
    <property type="match status" value="1"/>
</dbReference>
<dbReference type="EMBL" id="ABLK01000424">
    <property type="protein sequence ID" value="EDT37597.1"/>
    <property type="molecule type" value="Genomic_DNA"/>
</dbReference>
<keyword evidence="7" id="KW-0472">Membrane</keyword>
<evidence type="ECO:0000256" key="5">
    <source>
        <dbReference type="ARBA" id="ARBA00022692"/>
    </source>
</evidence>
<comment type="subcellular location">
    <subcellularLocation>
        <location evidence="1">Cell outer membrane</location>
    </subcellularLocation>
</comment>
<keyword evidence="5" id="KW-0812">Transmembrane</keyword>
<evidence type="ECO:0000256" key="9">
    <source>
        <dbReference type="SAM" id="MobiDB-lite"/>
    </source>
</evidence>
<evidence type="ECO:0000259" key="10">
    <source>
        <dbReference type="PROSITE" id="PS51779"/>
    </source>
</evidence>
<evidence type="ECO:0000256" key="7">
    <source>
        <dbReference type="ARBA" id="ARBA00023136"/>
    </source>
</evidence>
<keyword evidence="6" id="KW-0653">Protein transport</keyword>
<dbReference type="GO" id="GO:0009279">
    <property type="term" value="C:cell outer membrane"/>
    <property type="evidence" value="ECO:0007669"/>
    <property type="project" value="UniProtKB-SubCell"/>
</dbReference>
<proteinExistence type="inferred from homology"/>
<evidence type="ECO:0000256" key="3">
    <source>
        <dbReference type="ARBA" id="ARBA00022448"/>
    </source>
</evidence>
<evidence type="ECO:0000256" key="8">
    <source>
        <dbReference type="ARBA" id="ARBA00023237"/>
    </source>
</evidence>
<dbReference type="Proteomes" id="UP000004814">
    <property type="component" value="Unassembled WGS sequence"/>
</dbReference>
<sequence length="411" mass="44455">MAIMAMATECAAQTPPPPTEPRLPPATVPNAGSILQQRRSESGELGQPGNAARGLPGAQPAEVRKRYHVKSVRFTGNGKLSQEELAAAMQSYIGRDVSDQDLEQMADRISDLYRAHGYGFTFTSVDPDSLQDGNIRFIIVEGKAGRISLSNHSRVRDALLEGMMARFRSHPDDTDSLERASLLMGDTPGVAAARPRLSRGKENGTVEVDMEVQPAPLFSGYASLDNYGSRTSGRTRLGAMLDISSPFGWGDVLRLNVSGLPFNLQSGDSTLGGVTYDFPVGNAGLRGGVGYNRLQYDLGGIYEGQFDGTADVFSAYMSYPIVRQQERNLAARVTYSHSLYRDNQVGFENQRNSDAFAFMLYGNLQDSLLGLGAANRAALTLTYGVLRYDSPLFAQQDATGSKTAGAIRRPS</sequence>
<evidence type="ECO:0000256" key="4">
    <source>
        <dbReference type="ARBA" id="ARBA00022452"/>
    </source>
</evidence>
<dbReference type="PROSITE" id="PS51779">
    <property type="entry name" value="POTRA"/>
    <property type="match status" value="1"/>
</dbReference>
<dbReference type="InterPro" id="IPR034746">
    <property type="entry name" value="POTRA"/>
</dbReference>
<feature type="domain" description="POTRA" evidence="10">
    <location>
        <begin position="67"/>
        <end position="142"/>
    </location>
</feature>
<keyword evidence="3" id="KW-0813">Transport</keyword>
<evidence type="ECO:0000256" key="2">
    <source>
        <dbReference type="ARBA" id="ARBA00009055"/>
    </source>
</evidence>